<comment type="caution">
    <text evidence="2">The sequence shown here is derived from an EMBL/GenBank/DDBJ whole genome shotgun (WGS) entry which is preliminary data.</text>
</comment>
<reference evidence="2 3" key="1">
    <citation type="journal article" date="2014" name="BMC Genomics">
        <title>Comparison of environmental and isolate Sulfobacillus genomes reveals diverse carbon, sulfur, nitrogen, and hydrogen metabolisms.</title>
        <authorList>
            <person name="Justice N.B."/>
            <person name="Norman A."/>
            <person name="Brown C.T."/>
            <person name="Singh A."/>
            <person name="Thomas B.C."/>
            <person name="Banfield J.F."/>
        </authorList>
    </citation>
    <scope>NUCLEOTIDE SEQUENCE [LARGE SCALE GENOMIC DNA]</scope>
    <source>
        <strain evidence="2">AMDSBA1</strain>
    </source>
</reference>
<dbReference type="AlphaFoldDB" id="A0A2T2X7A1"/>
<accession>A0A2T2X7A1</accession>
<feature type="region of interest" description="Disordered" evidence="1">
    <location>
        <begin position="1"/>
        <end position="30"/>
    </location>
</feature>
<protein>
    <submittedName>
        <fullName evidence="2">Uncharacterized protein</fullName>
    </submittedName>
</protein>
<name>A0A2T2X7A1_9FIRM</name>
<gene>
    <name evidence="2" type="ORF">C7B43_06425</name>
</gene>
<dbReference type="Proteomes" id="UP000242699">
    <property type="component" value="Unassembled WGS sequence"/>
</dbReference>
<sequence>MALRIDGSDGSSGPKWLSVPVRDDRAPSKQHRVQIDRDVLNSIMEEDPRPPELLLDLIARRAVKRMPVPNGNEGERVITPHNLELVWPK</sequence>
<proteinExistence type="predicted"/>
<feature type="compositionally biased region" description="Basic and acidic residues" evidence="1">
    <location>
        <begin position="21"/>
        <end position="30"/>
    </location>
</feature>
<evidence type="ECO:0000256" key="1">
    <source>
        <dbReference type="SAM" id="MobiDB-lite"/>
    </source>
</evidence>
<evidence type="ECO:0000313" key="3">
    <source>
        <dbReference type="Proteomes" id="UP000242699"/>
    </source>
</evidence>
<evidence type="ECO:0000313" key="2">
    <source>
        <dbReference type="EMBL" id="PSR30384.1"/>
    </source>
</evidence>
<organism evidence="2 3">
    <name type="scientific">Sulfobacillus benefaciens</name>
    <dbReference type="NCBI Taxonomy" id="453960"/>
    <lineage>
        <taxon>Bacteria</taxon>
        <taxon>Bacillati</taxon>
        <taxon>Bacillota</taxon>
        <taxon>Clostridia</taxon>
        <taxon>Eubacteriales</taxon>
        <taxon>Clostridiales Family XVII. Incertae Sedis</taxon>
        <taxon>Sulfobacillus</taxon>
    </lineage>
</organism>
<dbReference type="EMBL" id="PXYT01000011">
    <property type="protein sequence ID" value="PSR30384.1"/>
    <property type="molecule type" value="Genomic_DNA"/>
</dbReference>